<evidence type="ECO:0000313" key="3">
    <source>
        <dbReference type="EMBL" id="SFJ82304.1"/>
    </source>
</evidence>
<dbReference type="InterPro" id="IPR041682">
    <property type="entry name" value="AAA_14"/>
</dbReference>
<dbReference type="EMBL" id="FOSF01000003">
    <property type="protein sequence ID" value="SFJ82304.1"/>
    <property type="molecule type" value="Genomic_DNA"/>
</dbReference>
<dbReference type="PANTHER" id="PTHR43566">
    <property type="entry name" value="CONSERVED PROTEIN"/>
    <property type="match status" value="1"/>
</dbReference>
<dbReference type="AlphaFoldDB" id="A0A662Z8U4"/>
<dbReference type="Proteomes" id="UP000243374">
    <property type="component" value="Unassembled WGS sequence"/>
</dbReference>
<name>A0A662Z8U4_9GAMM</name>
<keyword evidence="4" id="KW-1185">Reference proteome</keyword>
<proteinExistence type="predicted"/>
<reference evidence="3 4" key="1">
    <citation type="submission" date="2016-10" db="EMBL/GenBank/DDBJ databases">
        <authorList>
            <person name="Varghese N."/>
            <person name="Submissions S."/>
        </authorList>
    </citation>
    <scope>NUCLEOTIDE SEQUENCE [LARGE SCALE GENOMIC DNA]</scope>
    <source>
        <strain evidence="3 4">22B</strain>
    </source>
</reference>
<dbReference type="OrthoDB" id="9771844at2"/>
<evidence type="ECO:0000259" key="2">
    <source>
        <dbReference type="Pfam" id="PF13635"/>
    </source>
</evidence>
<sequence length="407" mass="46499">MNYIERTLEKVIREVSQEYPVVLVTGPRQVGKTTLLLKMMEGTSRNYVTLDDLSDRNLAKNDPELFLQLHKPPILIDEVQYAPELFTYIKIHVDKNHRAGDFWLTGSQIFKLMHGVQESLAGRVAVLSMTSLSQGEICGEKVEPFRIDLDCLTTRISERKHADTEEIYQRIFRGSMPAVANGVTSNSQIFYSSYLSTYLERDIKELSTTIDSLKFYNFLTSVAARCSQMLNVADIARDADLDQKQVKSWLSILETLGIIFYLHSYSNNLLKRLVKTPKLYFYDTGLVCYLTKWSNAATLANGAMNGAILENYVVSEIRKTYLNNGIEPYMYYYRDKDFKEIDIVLEHDGLLNPIEIKKSSNPGSEIIKNFSLLDRASVKRSKGAVICTKTDLSAIDRENYIVPIWLI</sequence>
<dbReference type="PANTHER" id="PTHR43566:SF2">
    <property type="entry name" value="DUF4143 DOMAIN-CONTAINING PROTEIN"/>
    <property type="match status" value="1"/>
</dbReference>
<dbReference type="Pfam" id="PF13635">
    <property type="entry name" value="DUF4143"/>
    <property type="match status" value="1"/>
</dbReference>
<gene>
    <name evidence="3" type="ORF">SAMN04487865_100369</name>
</gene>
<feature type="domain" description="DUF4143" evidence="2">
    <location>
        <begin position="200"/>
        <end position="359"/>
    </location>
</feature>
<dbReference type="Gene3D" id="3.40.50.300">
    <property type="entry name" value="P-loop containing nucleotide triphosphate hydrolases"/>
    <property type="match status" value="1"/>
</dbReference>
<dbReference type="InterPro" id="IPR027417">
    <property type="entry name" value="P-loop_NTPase"/>
</dbReference>
<dbReference type="SUPFAM" id="SSF52980">
    <property type="entry name" value="Restriction endonuclease-like"/>
    <property type="match status" value="1"/>
</dbReference>
<dbReference type="InterPro" id="IPR025420">
    <property type="entry name" value="DUF4143"/>
</dbReference>
<dbReference type="Pfam" id="PF13173">
    <property type="entry name" value="AAA_14"/>
    <property type="match status" value="1"/>
</dbReference>
<evidence type="ECO:0008006" key="5">
    <source>
        <dbReference type="Google" id="ProtNLM"/>
    </source>
</evidence>
<evidence type="ECO:0000259" key="1">
    <source>
        <dbReference type="Pfam" id="PF13173"/>
    </source>
</evidence>
<feature type="domain" description="AAA" evidence="1">
    <location>
        <begin position="20"/>
        <end position="138"/>
    </location>
</feature>
<dbReference type="SUPFAM" id="SSF52540">
    <property type="entry name" value="P-loop containing nucleoside triphosphate hydrolases"/>
    <property type="match status" value="1"/>
</dbReference>
<evidence type="ECO:0000313" key="4">
    <source>
        <dbReference type="Proteomes" id="UP000243374"/>
    </source>
</evidence>
<dbReference type="RefSeq" id="WP_074838722.1">
    <property type="nucleotide sequence ID" value="NZ_CP047056.1"/>
</dbReference>
<protein>
    <recommendedName>
        <fullName evidence="5">AAA+ ATPase domain-containing protein</fullName>
    </recommendedName>
</protein>
<accession>A0A662Z8U4</accession>
<organism evidence="3 4">
    <name type="scientific">Succinivibrio dextrinosolvens</name>
    <dbReference type="NCBI Taxonomy" id="83771"/>
    <lineage>
        <taxon>Bacteria</taxon>
        <taxon>Pseudomonadati</taxon>
        <taxon>Pseudomonadota</taxon>
        <taxon>Gammaproteobacteria</taxon>
        <taxon>Aeromonadales</taxon>
        <taxon>Succinivibrionaceae</taxon>
        <taxon>Succinivibrio</taxon>
    </lineage>
</organism>
<dbReference type="InterPro" id="IPR011335">
    <property type="entry name" value="Restrct_endonuc-II-like"/>
</dbReference>